<dbReference type="FunFam" id="3.30.160.60:FF:000072">
    <property type="entry name" value="zinc finger protein 143 isoform X1"/>
    <property type="match status" value="1"/>
</dbReference>
<organism evidence="17 18">
    <name type="scientific">Pseudolycoriella hygida</name>
    <dbReference type="NCBI Taxonomy" id="35572"/>
    <lineage>
        <taxon>Eukaryota</taxon>
        <taxon>Metazoa</taxon>
        <taxon>Ecdysozoa</taxon>
        <taxon>Arthropoda</taxon>
        <taxon>Hexapoda</taxon>
        <taxon>Insecta</taxon>
        <taxon>Pterygota</taxon>
        <taxon>Neoptera</taxon>
        <taxon>Endopterygota</taxon>
        <taxon>Diptera</taxon>
        <taxon>Nematocera</taxon>
        <taxon>Sciaroidea</taxon>
        <taxon>Sciaridae</taxon>
        <taxon>Pseudolycoriella</taxon>
    </lineage>
</organism>
<dbReference type="CDD" id="cd00086">
    <property type="entry name" value="homeodomain"/>
    <property type="match status" value="1"/>
</dbReference>
<gene>
    <name evidence="17" type="primary">zfh1</name>
    <name evidence="17" type="ORF">Bhyg_11369</name>
</gene>
<dbReference type="GO" id="GO:0000978">
    <property type="term" value="F:RNA polymerase II cis-regulatory region sequence-specific DNA binding"/>
    <property type="evidence" value="ECO:0007669"/>
    <property type="project" value="TreeGrafter"/>
</dbReference>
<feature type="compositionally biased region" description="Polar residues" evidence="14">
    <location>
        <begin position="465"/>
        <end position="478"/>
    </location>
</feature>
<evidence type="ECO:0000259" key="16">
    <source>
        <dbReference type="PROSITE" id="PS50157"/>
    </source>
</evidence>
<keyword evidence="5" id="KW-0862">Zinc</keyword>
<keyword evidence="2" id="KW-0479">Metal-binding</keyword>
<feature type="domain" description="C2H2-type" evidence="16">
    <location>
        <begin position="33"/>
        <end position="60"/>
    </location>
</feature>
<dbReference type="InterPro" id="IPR036236">
    <property type="entry name" value="Znf_C2H2_sf"/>
</dbReference>
<feature type="domain" description="Homeobox" evidence="15">
    <location>
        <begin position="393"/>
        <end position="453"/>
    </location>
</feature>
<evidence type="ECO:0000256" key="10">
    <source>
        <dbReference type="ARBA" id="ARBA00023242"/>
    </source>
</evidence>
<evidence type="ECO:0000256" key="7">
    <source>
        <dbReference type="ARBA" id="ARBA00023125"/>
    </source>
</evidence>
<keyword evidence="4 11" id="KW-0863">Zinc-finger</keyword>
<dbReference type="InterPro" id="IPR009057">
    <property type="entry name" value="Homeodomain-like_sf"/>
</dbReference>
<dbReference type="EMBL" id="WJQU01000003">
    <property type="protein sequence ID" value="KAJ6638632.1"/>
    <property type="molecule type" value="Genomic_DNA"/>
</dbReference>
<keyword evidence="9" id="KW-0804">Transcription</keyword>
<dbReference type="SMART" id="SM00389">
    <property type="entry name" value="HOX"/>
    <property type="match status" value="1"/>
</dbReference>
<evidence type="ECO:0000256" key="14">
    <source>
        <dbReference type="SAM" id="MobiDB-lite"/>
    </source>
</evidence>
<evidence type="ECO:0000256" key="3">
    <source>
        <dbReference type="ARBA" id="ARBA00022737"/>
    </source>
</evidence>
<dbReference type="InterPro" id="IPR013087">
    <property type="entry name" value="Znf_C2H2_type"/>
</dbReference>
<evidence type="ECO:0000313" key="18">
    <source>
        <dbReference type="Proteomes" id="UP001151699"/>
    </source>
</evidence>
<dbReference type="PANTHER" id="PTHR24391:SF27">
    <property type="entry name" value="ZINC FINGER PROTEIN 1"/>
    <property type="match status" value="1"/>
</dbReference>
<dbReference type="SUPFAM" id="SSF57667">
    <property type="entry name" value="beta-beta-alpha zinc fingers"/>
    <property type="match status" value="4"/>
</dbReference>
<dbReference type="PROSITE" id="PS50071">
    <property type="entry name" value="HOMEOBOX_2"/>
    <property type="match status" value="1"/>
</dbReference>
<dbReference type="GO" id="GO:0000981">
    <property type="term" value="F:DNA-binding transcription factor activity, RNA polymerase II-specific"/>
    <property type="evidence" value="ECO:0007669"/>
    <property type="project" value="InterPro"/>
</dbReference>
<dbReference type="PROSITE" id="PS00028">
    <property type="entry name" value="ZINC_FINGER_C2H2_1"/>
    <property type="match status" value="3"/>
</dbReference>
<evidence type="ECO:0000256" key="11">
    <source>
        <dbReference type="PROSITE-ProRule" id="PRU00042"/>
    </source>
</evidence>
<dbReference type="GO" id="GO:0045595">
    <property type="term" value="P:regulation of cell differentiation"/>
    <property type="evidence" value="ECO:0007669"/>
    <property type="project" value="UniProtKB-ARBA"/>
</dbReference>
<comment type="subcellular location">
    <subcellularLocation>
        <location evidence="1 12 13">Nucleus</location>
    </subcellularLocation>
</comment>
<dbReference type="InterPro" id="IPR017970">
    <property type="entry name" value="Homeobox_CS"/>
</dbReference>
<dbReference type="Pfam" id="PF00046">
    <property type="entry name" value="Homeodomain"/>
    <property type="match status" value="1"/>
</dbReference>
<dbReference type="Gene3D" id="3.30.160.60">
    <property type="entry name" value="Classic Zinc Finger"/>
    <property type="match status" value="5"/>
</dbReference>
<keyword evidence="8 12" id="KW-0371">Homeobox</keyword>
<evidence type="ECO:0000256" key="8">
    <source>
        <dbReference type="ARBA" id="ARBA00023155"/>
    </source>
</evidence>
<evidence type="ECO:0000256" key="5">
    <source>
        <dbReference type="ARBA" id="ARBA00022833"/>
    </source>
</evidence>
<evidence type="ECO:0000256" key="9">
    <source>
        <dbReference type="ARBA" id="ARBA00023163"/>
    </source>
</evidence>
<evidence type="ECO:0000256" key="2">
    <source>
        <dbReference type="ARBA" id="ARBA00022723"/>
    </source>
</evidence>
<protein>
    <submittedName>
        <fullName evidence="17">Zinc finger protein</fullName>
    </submittedName>
</protein>
<feature type="DNA-binding region" description="Homeobox" evidence="12">
    <location>
        <begin position="395"/>
        <end position="454"/>
    </location>
</feature>
<feature type="domain" description="C2H2-type" evidence="16">
    <location>
        <begin position="677"/>
        <end position="704"/>
    </location>
</feature>
<feature type="region of interest" description="Disordered" evidence="14">
    <location>
        <begin position="298"/>
        <end position="323"/>
    </location>
</feature>
<dbReference type="GO" id="GO:0007411">
    <property type="term" value="P:axon guidance"/>
    <property type="evidence" value="ECO:0007669"/>
    <property type="project" value="UniProtKB-ARBA"/>
</dbReference>
<keyword evidence="10 12" id="KW-0539">Nucleus</keyword>
<keyword evidence="7 12" id="KW-0238">DNA-binding</keyword>
<dbReference type="Pfam" id="PF00096">
    <property type="entry name" value="zf-C2H2"/>
    <property type="match status" value="4"/>
</dbReference>
<dbReference type="PROSITE" id="PS50157">
    <property type="entry name" value="ZINC_FINGER_C2H2_2"/>
    <property type="match status" value="6"/>
</dbReference>
<dbReference type="InterPro" id="IPR051574">
    <property type="entry name" value="ZnF_E-box_Homeobox"/>
</dbReference>
<dbReference type="PANTHER" id="PTHR24391">
    <property type="entry name" value="HISTONE H4 TRANSCRIPTION FACTOR-RELATED"/>
    <property type="match status" value="1"/>
</dbReference>
<evidence type="ECO:0000313" key="17">
    <source>
        <dbReference type="EMBL" id="KAJ6638632.1"/>
    </source>
</evidence>
<dbReference type="SMART" id="SM00355">
    <property type="entry name" value="ZnF_C2H2"/>
    <property type="match status" value="7"/>
</dbReference>
<dbReference type="PROSITE" id="PS00027">
    <property type="entry name" value="HOMEOBOX_1"/>
    <property type="match status" value="1"/>
</dbReference>
<evidence type="ECO:0000256" key="1">
    <source>
        <dbReference type="ARBA" id="ARBA00004123"/>
    </source>
</evidence>
<comment type="caution">
    <text evidence="17">The sequence shown here is derived from an EMBL/GenBank/DDBJ whole genome shotgun (WGS) entry which is preliminary data.</text>
</comment>
<dbReference type="FunFam" id="3.30.160.60:FF:000744">
    <property type="entry name" value="zinc finger E-box-binding homeobox 1"/>
    <property type="match status" value="1"/>
</dbReference>
<feature type="compositionally biased region" description="Basic and acidic residues" evidence="14">
    <location>
        <begin position="610"/>
        <end position="627"/>
    </location>
</feature>
<dbReference type="OrthoDB" id="7491548at2759"/>
<dbReference type="Proteomes" id="UP001151699">
    <property type="component" value="Chromosome X"/>
</dbReference>
<dbReference type="GO" id="GO:0005634">
    <property type="term" value="C:nucleus"/>
    <property type="evidence" value="ECO:0007669"/>
    <property type="project" value="UniProtKB-SubCell"/>
</dbReference>
<reference evidence="17" key="1">
    <citation type="submission" date="2022-07" db="EMBL/GenBank/DDBJ databases">
        <authorList>
            <person name="Trinca V."/>
            <person name="Uliana J.V.C."/>
            <person name="Torres T.T."/>
            <person name="Ward R.J."/>
            <person name="Monesi N."/>
        </authorList>
    </citation>
    <scope>NUCLEOTIDE SEQUENCE</scope>
    <source>
        <strain evidence="17">HSMRA1968</strain>
        <tissue evidence="17">Whole embryos</tissue>
    </source>
</reference>
<feature type="domain" description="C2H2-type" evidence="16">
    <location>
        <begin position="649"/>
        <end position="676"/>
    </location>
</feature>
<feature type="region of interest" description="Disordered" evidence="14">
    <location>
        <begin position="601"/>
        <end position="627"/>
    </location>
</feature>
<keyword evidence="6" id="KW-0805">Transcription regulation</keyword>
<dbReference type="AlphaFoldDB" id="A0A9Q0MV79"/>
<evidence type="ECO:0000256" key="13">
    <source>
        <dbReference type="RuleBase" id="RU000682"/>
    </source>
</evidence>
<dbReference type="SUPFAM" id="SSF46689">
    <property type="entry name" value="Homeodomain-like"/>
    <property type="match status" value="1"/>
</dbReference>
<evidence type="ECO:0000259" key="15">
    <source>
        <dbReference type="PROSITE" id="PS50071"/>
    </source>
</evidence>
<feature type="domain" description="C2H2-type" evidence="16">
    <location>
        <begin position="2"/>
        <end position="24"/>
    </location>
</feature>
<feature type="compositionally biased region" description="Polar residues" evidence="14">
    <location>
        <begin position="305"/>
        <end position="316"/>
    </location>
</feature>
<proteinExistence type="predicted"/>
<name>A0A9Q0MV79_9DIPT</name>
<evidence type="ECO:0000256" key="6">
    <source>
        <dbReference type="ARBA" id="ARBA00023015"/>
    </source>
</evidence>
<sequence>MNSCKICHKTFANVYRLQRHMISHDESALLRKFKCTDCDKAFKFKHHLKEHIRIHSGEKPFGCNNCGKRFSHSGSYSSHMTSKKCISMGLKLNNRSIKMDKSLNVHSTTKRGFLPPALPVGSNNNNTSNSPNNNAFIPMLSKYNNYEAMNAAFLASFQNLQNPFYSIGALDPRTSALNPYSIHRLLELTSASHTMDLINKASNNHLKNETPSLHSDPEDMIEEVTEDASDEPNKLVMDLGDDEDKAIRDSQPSTSPAPIINNLTMNNGNLSTYNSIMESVNASVSNNLNLHEDRKNLEFPRQLTPDVQRSSYSPSQSEEKYDRKEESLVCSRCDKKFNHKTELTQHEKVLCGMYANHEQTVDSNATNLKYHIPMHSGSEDDGDEVNKLSSDSERKVRVRTAISEEQQLMLKEHYNFNSRPNREEFRTIAQRLQLDPRVVQVWFQNNRSRERKLNNIGYTKHPFGHQQNVRSDSASPTYSPLIEDQPLDLSLKKESLHSTPSSSPRYGTAPQQSDSPAIDEVINLSRKSSRSPTPYRSMHFYGATMSHRGEQFTRHTPSPNEAVPRYTPYILPGAASALGLVPMERLLQMTPEMARNPLMGLKSESLSPGSEKRSWKCEESRSSHEDEMHMMHLQKRQSLKQEPEIEGQFICDQCDKAFSKQSSLARHKYEHSGQRPYKCLECPKAFKHKHHLTEHKRLHSGEKPFQCCKCLKRFSHSGSYSQHMNHQLNTTLTRLWDTIELISRASHNRVKILIKIIMIIHPVNLNGEIKIICYN</sequence>
<dbReference type="Pfam" id="PF13894">
    <property type="entry name" value="zf-C2H2_4"/>
    <property type="match status" value="1"/>
</dbReference>
<dbReference type="GO" id="GO:0008270">
    <property type="term" value="F:zinc ion binding"/>
    <property type="evidence" value="ECO:0007669"/>
    <property type="project" value="UniProtKB-KW"/>
</dbReference>
<dbReference type="GO" id="GO:0000122">
    <property type="term" value="P:negative regulation of transcription by RNA polymerase II"/>
    <property type="evidence" value="ECO:0007669"/>
    <property type="project" value="UniProtKB-ARBA"/>
</dbReference>
<dbReference type="FunFam" id="3.30.160.60:FF:000087">
    <property type="entry name" value="Zinc finger protein 354B"/>
    <property type="match status" value="1"/>
</dbReference>
<dbReference type="Gene3D" id="1.10.10.60">
    <property type="entry name" value="Homeodomain-like"/>
    <property type="match status" value="1"/>
</dbReference>
<accession>A0A9Q0MV79</accession>
<feature type="compositionally biased region" description="Polar residues" evidence="14">
    <location>
        <begin position="497"/>
        <end position="515"/>
    </location>
</feature>
<dbReference type="InterPro" id="IPR001356">
    <property type="entry name" value="HD"/>
</dbReference>
<keyword evidence="3" id="KW-0677">Repeat</keyword>
<evidence type="ECO:0000256" key="12">
    <source>
        <dbReference type="PROSITE-ProRule" id="PRU00108"/>
    </source>
</evidence>
<dbReference type="FunFam" id="3.30.160.60:FF:000013">
    <property type="entry name" value="Putative zinc finger E-box-binding homeobox 2"/>
    <property type="match status" value="2"/>
</dbReference>
<evidence type="ECO:0000256" key="4">
    <source>
        <dbReference type="ARBA" id="ARBA00022771"/>
    </source>
</evidence>
<feature type="domain" description="C2H2-type" evidence="16">
    <location>
        <begin position="61"/>
        <end position="92"/>
    </location>
</feature>
<keyword evidence="18" id="KW-1185">Reference proteome</keyword>
<feature type="region of interest" description="Disordered" evidence="14">
    <location>
        <begin position="453"/>
        <end position="518"/>
    </location>
</feature>
<feature type="domain" description="C2H2-type" evidence="16">
    <location>
        <begin position="328"/>
        <end position="355"/>
    </location>
</feature>